<dbReference type="SMART" id="SM00922">
    <property type="entry name" value="MR_MLE"/>
    <property type="match status" value="1"/>
</dbReference>
<gene>
    <name evidence="3" type="ORF">HDA36_005705</name>
</gene>
<name>A0A7W8QS14_9ACTN</name>
<keyword evidence="4" id="KW-1185">Reference proteome</keyword>
<dbReference type="InterPro" id="IPR013342">
    <property type="entry name" value="Mandelate_racemase_C"/>
</dbReference>
<accession>A0A7W8QS14</accession>
<dbReference type="InterPro" id="IPR029017">
    <property type="entry name" value="Enolase-like_N"/>
</dbReference>
<dbReference type="Pfam" id="PF13378">
    <property type="entry name" value="MR_MLE_C"/>
    <property type="match status" value="1"/>
</dbReference>
<dbReference type="RefSeq" id="WP_184398442.1">
    <property type="nucleotide sequence ID" value="NZ_BAAAJD010000180.1"/>
</dbReference>
<sequence length="385" mass="40181">MSRTGAAIGAGLTGIEAILVRVPAPVPRTRRRGAGGPPRMVRHALVRVSDDTGTSGWGEMPDADPERWRALVGEFAPALLRHSWNRPTEAQDAWADLAPCPPAAAALDTACWDLWSRRRGAPLAHALGGSRTAITAGVTIGRQPSVESLVAEVNRQVGAGFRAVRLEIGPGWDVEPVRAAQESYPHLALQAAAGGRYTESDADLDALRALDEYGLLCLEQPFPAPDLAAHARLARELGTTVALAESVDSPESLEGAVRAEAAGAVCLGVARLGGLTQARRVHDRAADAGWDVWCGSEGETGVGRAARVALASLSGVTFPSDLPGAGVRPAREVVDPPVRAHDGIAPVPLTVPGLGHDVDANALRSMAVETAVLERSRPAEPERSG</sequence>
<dbReference type="SUPFAM" id="SSF54826">
    <property type="entry name" value="Enolase N-terminal domain-like"/>
    <property type="match status" value="1"/>
</dbReference>
<dbReference type="EMBL" id="JACHDB010000002">
    <property type="protein sequence ID" value="MBB5435557.1"/>
    <property type="molecule type" value="Genomic_DNA"/>
</dbReference>
<dbReference type="InterPro" id="IPR036849">
    <property type="entry name" value="Enolase-like_C_sf"/>
</dbReference>
<dbReference type="PANTHER" id="PTHR48073">
    <property type="entry name" value="O-SUCCINYLBENZOATE SYNTHASE-RELATED"/>
    <property type="match status" value="1"/>
</dbReference>
<reference evidence="3 4" key="1">
    <citation type="submission" date="2020-08" db="EMBL/GenBank/DDBJ databases">
        <title>Sequencing the genomes of 1000 actinobacteria strains.</title>
        <authorList>
            <person name="Klenk H.-P."/>
        </authorList>
    </citation>
    <scope>NUCLEOTIDE SEQUENCE [LARGE SCALE GENOMIC DNA]</scope>
    <source>
        <strain evidence="3 4">DSM 44551</strain>
    </source>
</reference>
<evidence type="ECO:0000259" key="2">
    <source>
        <dbReference type="SMART" id="SM00922"/>
    </source>
</evidence>
<comment type="caution">
    <text evidence="3">The sequence shown here is derived from an EMBL/GenBank/DDBJ whole genome shotgun (WGS) entry which is preliminary data.</text>
</comment>
<dbReference type="GO" id="GO:0046872">
    <property type="term" value="F:metal ion binding"/>
    <property type="evidence" value="ECO:0007669"/>
    <property type="project" value="UniProtKB-KW"/>
</dbReference>
<evidence type="ECO:0000313" key="4">
    <source>
        <dbReference type="Proteomes" id="UP000572635"/>
    </source>
</evidence>
<dbReference type="SUPFAM" id="SSF51604">
    <property type="entry name" value="Enolase C-terminal domain-like"/>
    <property type="match status" value="1"/>
</dbReference>
<dbReference type="PANTHER" id="PTHR48073:SF5">
    <property type="entry name" value="O-SUCCINYLBENZOATE SYNTHASE"/>
    <property type="match status" value="1"/>
</dbReference>
<protein>
    <submittedName>
        <fullName evidence="3">O-succinylbenzoate synthase</fullName>
        <ecNumber evidence="3">4.2.1.113</ecNumber>
    </submittedName>
</protein>
<organism evidence="3 4">
    <name type="scientific">Nocardiopsis composta</name>
    <dbReference type="NCBI Taxonomy" id="157465"/>
    <lineage>
        <taxon>Bacteria</taxon>
        <taxon>Bacillati</taxon>
        <taxon>Actinomycetota</taxon>
        <taxon>Actinomycetes</taxon>
        <taxon>Streptosporangiales</taxon>
        <taxon>Nocardiopsidaceae</taxon>
        <taxon>Nocardiopsis</taxon>
    </lineage>
</organism>
<dbReference type="Proteomes" id="UP000572635">
    <property type="component" value="Unassembled WGS sequence"/>
</dbReference>
<evidence type="ECO:0000313" key="3">
    <source>
        <dbReference type="EMBL" id="MBB5435557.1"/>
    </source>
</evidence>
<dbReference type="EC" id="4.2.1.113" evidence="3"/>
<dbReference type="Gene3D" id="3.30.390.10">
    <property type="entry name" value="Enolase-like, N-terminal domain"/>
    <property type="match status" value="1"/>
</dbReference>
<feature type="domain" description="Mandelate racemase/muconate lactonizing enzyme C-terminal" evidence="2">
    <location>
        <begin position="146"/>
        <end position="240"/>
    </location>
</feature>
<keyword evidence="3" id="KW-0456">Lyase</keyword>
<dbReference type="Gene3D" id="3.20.20.120">
    <property type="entry name" value="Enolase-like C-terminal domain"/>
    <property type="match status" value="1"/>
</dbReference>
<dbReference type="GO" id="GO:0043748">
    <property type="term" value="F:O-succinylbenzoate synthase activity"/>
    <property type="evidence" value="ECO:0007669"/>
    <property type="project" value="UniProtKB-EC"/>
</dbReference>
<keyword evidence="1" id="KW-0479">Metal-binding</keyword>
<proteinExistence type="predicted"/>
<dbReference type="AlphaFoldDB" id="A0A7W8QS14"/>
<evidence type="ECO:0000256" key="1">
    <source>
        <dbReference type="ARBA" id="ARBA00022723"/>
    </source>
</evidence>
<dbReference type="InterPro" id="IPR029065">
    <property type="entry name" value="Enolase_C-like"/>
</dbReference>